<reference evidence="2" key="1">
    <citation type="submission" date="2023-04" db="EMBL/GenBank/DDBJ databases">
        <authorList>
            <person name="Vijverberg K."/>
            <person name="Xiong W."/>
            <person name="Schranz E."/>
        </authorList>
    </citation>
    <scope>NUCLEOTIDE SEQUENCE</scope>
</reference>
<dbReference type="Proteomes" id="UP001177003">
    <property type="component" value="Chromosome 7"/>
</dbReference>
<evidence type="ECO:0000256" key="1">
    <source>
        <dbReference type="SAM" id="MobiDB-lite"/>
    </source>
</evidence>
<gene>
    <name evidence="2" type="ORF">LSALG_LOCUS32308</name>
</gene>
<feature type="region of interest" description="Disordered" evidence="1">
    <location>
        <begin position="40"/>
        <end position="64"/>
    </location>
</feature>
<proteinExistence type="predicted"/>
<evidence type="ECO:0000313" key="3">
    <source>
        <dbReference type="Proteomes" id="UP001177003"/>
    </source>
</evidence>
<dbReference type="EMBL" id="OX465083">
    <property type="protein sequence ID" value="CAI9293282.1"/>
    <property type="molecule type" value="Genomic_DNA"/>
</dbReference>
<organism evidence="2 3">
    <name type="scientific">Lactuca saligna</name>
    <name type="common">Willowleaf lettuce</name>
    <dbReference type="NCBI Taxonomy" id="75948"/>
    <lineage>
        <taxon>Eukaryota</taxon>
        <taxon>Viridiplantae</taxon>
        <taxon>Streptophyta</taxon>
        <taxon>Embryophyta</taxon>
        <taxon>Tracheophyta</taxon>
        <taxon>Spermatophyta</taxon>
        <taxon>Magnoliopsida</taxon>
        <taxon>eudicotyledons</taxon>
        <taxon>Gunneridae</taxon>
        <taxon>Pentapetalae</taxon>
        <taxon>asterids</taxon>
        <taxon>campanulids</taxon>
        <taxon>Asterales</taxon>
        <taxon>Asteraceae</taxon>
        <taxon>Cichorioideae</taxon>
        <taxon>Cichorieae</taxon>
        <taxon>Lactucinae</taxon>
        <taxon>Lactuca</taxon>
    </lineage>
</organism>
<name>A0AA35ZJU7_LACSI</name>
<evidence type="ECO:0000313" key="2">
    <source>
        <dbReference type="EMBL" id="CAI9293282.1"/>
    </source>
</evidence>
<protein>
    <submittedName>
        <fullName evidence="2">Uncharacterized protein</fullName>
    </submittedName>
</protein>
<dbReference type="AlphaFoldDB" id="A0AA35ZJU7"/>
<keyword evidence="3" id="KW-1185">Reference proteome</keyword>
<sequence length="134" mass="14703">MRNPYLLNVQSSPFLYNFGNVGSSFDLPLVESPLPVSVPPSSLNKHKQFPSSSPSKVSKKEQPLPQVNTSLLQSIHVQYTAKIPLSPPQQVYVSTPLISTLYTTTTFHGESSSLNFQASVLSQLNVMVNLIESL</sequence>
<accession>A0AA35ZJU7</accession>